<proteinExistence type="predicted"/>
<sequence>MSALQSTKWNLERRLRWTDLPPSTCGLISAYCVCEAFRVRYEISESYLSFVNQRAHAGSVAEYLLSRSCAGMTAATLAKAVDVISEQTISSHFTPTSGMSKERIKCTLRKVLDQDTVVVLTLNLQSLDDDMTPPDQLADAWHHHPVSHFVDDETVSMLYPEVVYSMEELHRMLDCHSCLLIRPVDIAFQTTSRGNLGVLRRTDDVESLRQQKDPQWLDFDVAGNVDEVLQWYGKDRETNSRVWLPARSSRIKIPAAYEPGITVFQKAEKQ</sequence>
<dbReference type="Proteomes" id="UP000186922">
    <property type="component" value="Unassembled WGS sequence"/>
</dbReference>
<dbReference type="EMBL" id="BDGG01000003">
    <property type="protein sequence ID" value="GAU96556.1"/>
    <property type="molecule type" value="Genomic_DNA"/>
</dbReference>
<gene>
    <name evidence="1" type="primary">RvY_07986-1</name>
    <name evidence="1" type="synonym">RvY_07986.1</name>
    <name evidence="1" type="ORF">RvY_07986</name>
</gene>
<comment type="caution">
    <text evidence="1">The sequence shown here is derived from an EMBL/GenBank/DDBJ whole genome shotgun (WGS) entry which is preliminary data.</text>
</comment>
<dbReference type="AlphaFoldDB" id="A0A1D1V476"/>
<evidence type="ECO:0000313" key="1">
    <source>
        <dbReference type="EMBL" id="GAU96556.1"/>
    </source>
</evidence>
<accession>A0A1D1V476</accession>
<dbReference type="OrthoDB" id="10064600at2759"/>
<name>A0A1D1V476_RAMVA</name>
<reference evidence="1 2" key="1">
    <citation type="journal article" date="2016" name="Nat. Commun.">
        <title>Extremotolerant tardigrade genome and improved radiotolerance of human cultured cells by tardigrade-unique protein.</title>
        <authorList>
            <person name="Hashimoto T."/>
            <person name="Horikawa D.D."/>
            <person name="Saito Y."/>
            <person name="Kuwahara H."/>
            <person name="Kozuka-Hata H."/>
            <person name="Shin-I T."/>
            <person name="Minakuchi Y."/>
            <person name="Ohishi K."/>
            <person name="Motoyama A."/>
            <person name="Aizu T."/>
            <person name="Enomoto A."/>
            <person name="Kondo K."/>
            <person name="Tanaka S."/>
            <person name="Hara Y."/>
            <person name="Koshikawa S."/>
            <person name="Sagara H."/>
            <person name="Miura T."/>
            <person name="Yokobori S."/>
            <person name="Miyagawa K."/>
            <person name="Suzuki Y."/>
            <person name="Kubo T."/>
            <person name="Oyama M."/>
            <person name="Kohara Y."/>
            <person name="Fujiyama A."/>
            <person name="Arakawa K."/>
            <person name="Katayama T."/>
            <person name="Toyoda A."/>
            <person name="Kunieda T."/>
        </authorList>
    </citation>
    <scope>NUCLEOTIDE SEQUENCE [LARGE SCALE GENOMIC DNA]</scope>
    <source>
        <strain evidence="1 2">YOKOZUNA-1</strain>
    </source>
</reference>
<keyword evidence="2" id="KW-1185">Reference proteome</keyword>
<organism evidence="1 2">
    <name type="scientific">Ramazzottius varieornatus</name>
    <name type="common">Water bear</name>
    <name type="synonym">Tardigrade</name>
    <dbReference type="NCBI Taxonomy" id="947166"/>
    <lineage>
        <taxon>Eukaryota</taxon>
        <taxon>Metazoa</taxon>
        <taxon>Ecdysozoa</taxon>
        <taxon>Tardigrada</taxon>
        <taxon>Eutardigrada</taxon>
        <taxon>Parachela</taxon>
        <taxon>Hypsibioidea</taxon>
        <taxon>Ramazzottiidae</taxon>
        <taxon>Ramazzottius</taxon>
    </lineage>
</organism>
<protein>
    <submittedName>
        <fullName evidence="1">Uncharacterized protein</fullName>
    </submittedName>
</protein>
<evidence type="ECO:0000313" key="2">
    <source>
        <dbReference type="Proteomes" id="UP000186922"/>
    </source>
</evidence>